<protein>
    <submittedName>
        <fullName evidence="2">Uncharacterized protein</fullName>
    </submittedName>
</protein>
<keyword evidence="3" id="KW-1185">Reference proteome</keyword>
<comment type="caution">
    <text evidence="2">The sequence shown here is derived from an EMBL/GenBank/DDBJ whole genome shotgun (WGS) entry which is preliminary data.</text>
</comment>
<dbReference type="Proteomes" id="UP000706039">
    <property type="component" value="Unassembled WGS sequence"/>
</dbReference>
<name>A0ABS7PVN9_9SPHN</name>
<dbReference type="RefSeq" id="WP_222992532.1">
    <property type="nucleotide sequence ID" value="NZ_JAINVV010000012.1"/>
</dbReference>
<accession>A0ABS7PVN9</accession>
<sequence length="96" mass="10594">MPVVSLKPTDRMGPSFRWGDAPFSDRIAFHRRLSAVDRPALPLSRQPHYPRAIMRPQPAPTSHPLIRALIAAALLLPIAALPLVYPDDRPSATVRG</sequence>
<evidence type="ECO:0000313" key="2">
    <source>
        <dbReference type="EMBL" id="MBY8825425.1"/>
    </source>
</evidence>
<keyword evidence="1" id="KW-0472">Membrane</keyword>
<gene>
    <name evidence="2" type="ORF">K7G82_24180</name>
</gene>
<dbReference type="EMBL" id="JAINVV010000012">
    <property type="protein sequence ID" value="MBY8825425.1"/>
    <property type="molecule type" value="Genomic_DNA"/>
</dbReference>
<feature type="transmembrane region" description="Helical" evidence="1">
    <location>
        <begin position="65"/>
        <end position="85"/>
    </location>
</feature>
<evidence type="ECO:0000256" key="1">
    <source>
        <dbReference type="SAM" id="Phobius"/>
    </source>
</evidence>
<reference evidence="2 3" key="1">
    <citation type="submission" date="2021-08" db="EMBL/GenBank/DDBJ databases">
        <authorList>
            <person name="Tuo L."/>
        </authorList>
    </citation>
    <scope>NUCLEOTIDE SEQUENCE [LARGE SCALE GENOMIC DNA]</scope>
    <source>
        <strain evidence="2 3">JCM 31229</strain>
    </source>
</reference>
<proteinExistence type="predicted"/>
<organism evidence="2 3">
    <name type="scientific">Sphingomonas colocasiae</name>
    <dbReference type="NCBI Taxonomy" id="1848973"/>
    <lineage>
        <taxon>Bacteria</taxon>
        <taxon>Pseudomonadati</taxon>
        <taxon>Pseudomonadota</taxon>
        <taxon>Alphaproteobacteria</taxon>
        <taxon>Sphingomonadales</taxon>
        <taxon>Sphingomonadaceae</taxon>
        <taxon>Sphingomonas</taxon>
    </lineage>
</organism>
<keyword evidence="1" id="KW-1133">Transmembrane helix</keyword>
<evidence type="ECO:0000313" key="3">
    <source>
        <dbReference type="Proteomes" id="UP000706039"/>
    </source>
</evidence>
<keyword evidence="1" id="KW-0812">Transmembrane</keyword>